<keyword evidence="1 3" id="KW-0808">Transferase</keyword>
<dbReference type="PANTHER" id="PTHR48207">
    <property type="entry name" value="SUCCINATE--HYDROXYMETHYLGLUTARATE COA-TRANSFERASE"/>
    <property type="match status" value="1"/>
</dbReference>
<evidence type="ECO:0000256" key="1">
    <source>
        <dbReference type="ARBA" id="ARBA00022679"/>
    </source>
</evidence>
<keyword evidence="4" id="KW-1185">Reference proteome</keyword>
<proteinExistence type="predicted"/>
<evidence type="ECO:0000313" key="3">
    <source>
        <dbReference type="EMBL" id="MFC6765299.1"/>
    </source>
</evidence>
<dbReference type="AlphaFoldDB" id="A0ABD5SL84"/>
<organism evidence="3 4">
    <name type="scientific">Natrinema soli</name>
    <dbReference type="NCBI Taxonomy" id="1930624"/>
    <lineage>
        <taxon>Archaea</taxon>
        <taxon>Methanobacteriati</taxon>
        <taxon>Methanobacteriota</taxon>
        <taxon>Stenosarchaea group</taxon>
        <taxon>Halobacteria</taxon>
        <taxon>Halobacteriales</taxon>
        <taxon>Natrialbaceae</taxon>
        <taxon>Natrinema</taxon>
    </lineage>
</organism>
<evidence type="ECO:0000256" key="2">
    <source>
        <dbReference type="SAM" id="MobiDB-lite"/>
    </source>
</evidence>
<dbReference type="Proteomes" id="UP001596383">
    <property type="component" value="Unassembled WGS sequence"/>
</dbReference>
<name>A0ABD5SL84_9EURY</name>
<dbReference type="InterPro" id="IPR003673">
    <property type="entry name" value="CoA-Trfase_fam_III"/>
</dbReference>
<protein>
    <submittedName>
        <fullName evidence="3">CaiB/BaiF CoA transferase family protein</fullName>
    </submittedName>
</protein>
<dbReference type="Gene3D" id="3.40.50.10540">
    <property type="entry name" value="Crotonobetainyl-coa:carnitine coa-transferase, domain 1"/>
    <property type="match status" value="1"/>
</dbReference>
<dbReference type="RefSeq" id="WP_273738330.1">
    <property type="nucleotide sequence ID" value="NZ_JAQIVI010000137.1"/>
</dbReference>
<gene>
    <name evidence="3" type="ORF">ACFQE6_09920</name>
</gene>
<dbReference type="PANTHER" id="PTHR48207:SF4">
    <property type="entry name" value="BLL6097 PROTEIN"/>
    <property type="match status" value="1"/>
</dbReference>
<dbReference type="EMBL" id="JBHSWV010000137">
    <property type="protein sequence ID" value="MFC6765299.1"/>
    <property type="molecule type" value="Genomic_DNA"/>
</dbReference>
<dbReference type="Gene3D" id="3.30.1540.10">
    <property type="entry name" value="formyl-coa transferase, domain 3"/>
    <property type="match status" value="1"/>
</dbReference>
<dbReference type="Pfam" id="PF02515">
    <property type="entry name" value="CoA_transf_3"/>
    <property type="match status" value="1"/>
</dbReference>
<evidence type="ECO:0000313" key="4">
    <source>
        <dbReference type="Proteomes" id="UP001596383"/>
    </source>
</evidence>
<comment type="caution">
    <text evidence="3">The sequence shown here is derived from an EMBL/GenBank/DDBJ whole genome shotgun (WGS) entry which is preliminary data.</text>
</comment>
<dbReference type="InterPro" id="IPR050483">
    <property type="entry name" value="CoA-transferase_III_domain"/>
</dbReference>
<sequence>MGQTPLTATTVLDLSQGIAGPMAATLLADFGANVVSVEPPGGATERKLSGGAAFPNVSRNKRSIVLDLKSEEGTEVLHRLVEDADVLVHNNRPGKMADLGADYETLAEINPQLIYCSITGYGEDGPYRDRPGIDPLAQAASGMMSTTGEPDRKPSRIGPPTIDSGTGTYAAFAIVMALWHANQTGQGQKVEATLFDTAATYMSDWYTQYSMHGNVPSRRGHSWEQYAPSGVFETATDPIYLATPAQPLWERFANAIDRPDWIDDSRFETNEKRLKNRDVLFEEIEEKFASHDRAALLEQLLEAGVPAAELQTVAQAARDKHLHERGTLRWIEDGNGDEVIAATTPVKLSETPGEVMSVSPGLGEHTREVLAEFAYDDKEINRLLNEGIVQAE</sequence>
<dbReference type="InterPro" id="IPR023606">
    <property type="entry name" value="CoA-Trfase_III_dom_1_sf"/>
</dbReference>
<feature type="region of interest" description="Disordered" evidence="2">
    <location>
        <begin position="141"/>
        <end position="162"/>
    </location>
</feature>
<dbReference type="GO" id="GO:0016740">
    <property type="term" value="F:transferase activity"/>
    <property type="evidence" value="ECO:0007669"/>
    <property type="project" value="UniProtKB-KW"/>
</dbReference>
<reference evidence="3 4" key="1">
    <citation type="journal article" date="2019" name="Int. J. Syst. Evol. Microbiol.">
        <title>The Global Catalogue of Microorganisms (GCM) 10K type strain sequencing project: providing services to taxonomists for standard genome sequencing and annotation.</title>
        <authorList>
            <consortium name="The Broad Institute Genomics Platform"/>
            <consortium name="The Broad Institute Genome Sequencing Center for Infectious Disease"/>
            <person name="Wu L."/>
            <person name="Ma J."/>
        </authorList>
    </citation>
    <scope>NUCLEOTIDE SEQUENCE [LARGE SCALE GENOMIC DNA]</scope>
    <source>
        <strain evidence="3 4">LMG 29247</strain>
    </source>
</reference>
<dbReference type="SUPFAM" id="SSF89796">
    <property type="entry name" value="CoA-transferase family III (CaiB/BaiF)"/>
    <property type="match status" value="1"/>
</dbReference>
<accession>A0ABD5SL84</accession>
<dbReference type="InterPro" id="IPR044855">
    <property type="entry name" value="CoA-Trfase_III_dom3_sf"/>
</dbReference>